<feature type="transmembrane region" description="Helical" evidence="1">
    <location>
        <begin position="44"/>
        <end position="73"/>
    </location>
</feature>
<dbReference type="EMBL" id="NBYO01000001">
    <property type="protein sequence ID" value="OXT02232.1"/>
    <property type="molecule type" value="Genomic_DNA"/>
</dbReference>
<sequence length="154" mass="17123">MPCRPPRARLPAEETAMRVYRVMERQVSADEPVETRFIAERFRWLAFLLPVVWLLFRRLWLTAFLVLTLGFALGLALPRLGFGEGYVLICGLALGLIVGLESTGLIVSGLEKRGWREIGAATGDTIEDAETRWFAGRSRETNPADHSLLAGAPV</sequence>
<protein>
    <recommendedName>
        <fullName evidence="4">DUF2628 domain-containing protein</fullName>
    </recommendedName>
</protein>
<comment type="caution">
    <text evidence="2">The sequence shown here is derived from an EMBL/GenBank/DDBJ whole genome shotgun (WGS) entry which is preliminary data.</text>
</comment>
<name>A0A231V215_9HYPH</name>
<evidence type="ECO:0000256" key="1">
    <source>
        <dbReference type="SAM" id="Phobius"/>
    </source>
</evidence>
<reference evidence="3" key="1">
    <citation type="journal article" date="2017" name="Int. J. Syst. Evol. Microbiol.">
        <title>Notoacmeibacter marinus gen. nov., sp. nov., isolated from the gut of a limpet and proposal of Notoacmeibacteraceae fam. nov. in the order Rhizobiales of the class Alphaproteobacteria.</title>
        <authorList>
            <person name="Huang Z."/>
            <person name="Guo F."/>
            <person name="Lai Q."/>
        </authorList>
    </citation>
    <scope>NUCLEOTIDE SEQUENCE [LARGE SCALE GENOMIC DNA]</scope>
    <source>
        <strain evidence="3">XMTR2A4</strain>
    </source>
</reference>
<dbReference type="InterPro" id="IPR024399">
    <property type="entry name" value="DUF2628"/>
</dbReference>
<organism evidence="2 3">
    <name type="scientific">Notoacmeibacter marinus</name>
    <dbReference type="NCBI Taxonomy" id="1876515"/>
    <lineage>
        <taxon>Bacteria</taxon>
        <taxon>Pseudomonadati</taxon>
        <taxon>Pseudomonadota</taxon>
        <taxon>Alphaproteobacteria</taxon>
        <taxon>Hyphomicrobiales</taxon>
        <taxon>Notoacmeibacteraceae</taxon>
        <taxon>Notoacmeibacter</taxon>
    </lineage>
</organism>
<feature type="transmembrane region" description="Helical" evidence="1">
    <location>
        <begin position="85"/>
        <end position="107"/>
    </location>
</feature>
<gene>
    <name evidence="2" type="ORF">B7H23_04775</name>
</gene>
<evidence type="ECO:0000313" key="2">
    <source>
        <dbReference type="EMBL" id="OXT02232.1"/>
    </source>
</evidence>
<evidence type="ECO:0000313" key="3">
    <source>
        <dbReference type="Proteomes" id="UP000215405"/>
    </source>
</evidence>
<keyword evidence="1" id="KW-1133">Transmembrane helix</keyword>
<proteinExistence type="predicted"/>
<keyword evidence="1" id="KW-0812">Transmembrane</keyword>
<keyword evidence="1" id="KW-0472">Membrane</keyword>
<evidence type="ECO:0008006" key="4">
    <source>
        <dbReference type="Google" id="ProtNLM"/>
    </source>
</evidence>
<accession>A0A231V215</accession>
<dbReference type="Pfam" id="PF10947">
    <property type="entry name" value="DUF2628"/>
    <property type="match status" value="1"/>
</dbReference>
<keyword evidence="3" id="KW-1185">Reference proteome</keyword>
<dbReference type="Proteomes" id="UP000215405">
    <property type="component" value="Unassembled WGS sequence"/>
</dbReference>
<dbReference type="AlphaFoldDB" id="A0A231V215"/>